<evidence type="ECO:0000313" key="11">
    <source>
        <dbReference type="Proteomes" id="UP000027138"/>
    </source>
</evidence>
<name>A0A067KF01_JATCU</name>
<dbReference type="GO" id="GO:0008270">
    <property type="term" value="F:zinc ion binding"/>
    <property type="evidence" value="ECO:0007669"/>
    <property type="project" value="UniProtKB-KW"/>
</dbReference>
<evidence type="ECO:0000259" key="9">
    <source>
        <dbReference type="PROSITE" id="PS51999"/>
    </source>
</evidence>
<dbReference type="Proteomes" id="UP000027138">
    <property type="component" value="Unassembled WGS sequence"/>
</dbReference>
<proteinExistence type="predicted"/>
<dbReference type="PANTHER" id="PTHR31496:SF3">
    <property type="entry name" value="TRANSCRIPTION REPRESSOR KAN1"/>
    <property type="match status" value="1"/>
</dbReference>
<evidence type="ECO:0000256" key="7">
    <source>
        <dbReference type="ARBA" id="ARBA00023242"/>
    </source>
</evidence>
<evidence type="ECO:0000313" key="10">
    <source>
        <dbReference type="EMBL" id="KDP34781.1"/>
    </source>
</evidence>
<sequence>MDCFVFHEENSVQTHPATSLSTTDTFSSATNSVSLNSFSYSNSTPDYSLTIDTAESCTGSVEEEVQAPAEFYKSFPSSPILKQRSMRAPGLRWTTSLHARFVHSVELLGGSERASPMSVLCLMDVPDLTLAQVKSHLPMYRTVKQVDKQELMKPRFCHCGTPCWVRTSRTEWNPGWKFVACENRKHDRSQGCDYFEWIDPVI</sequence>
<evidence type="ECO:0000256" key="6">
    <source>
        <dbReference type="ARBA" id="ARBA00023163"/>
    </source>
</evidence>
<keyword evidence="5" id="KW-0805">Transcription regulation</keyword>
<dbReference type="GO" id="GO:0010158">
    <property type="term" value="P:abaxial cell fate specification"/>
    <property type="evidence" value="ECO:0007669"/>
    <property type="project" value="InterPro"/>
</dbReference>
<dbReference type="GO" id="GO:0005634">
    <property type="term" value="C:nucleus"/>
    <property type="evidence" value="ECO:0007669"/>
    <property type="project" value="UniProtKB-SubCell"/>
</dbReference>
<evidence type="ECO:0000256" key="2">
    <source>
        <dbReference type="ARBA" id="ARBA00022723"/>
    </source>
</evidence>
<dbReference type="GO" id="GO:0006355">
    <property type="term" value="P:regulation of DNA-templated transcription"/>
    <property type="evidence" value="ECO:0007669"/>
    <property type="project" value="InterPro"/>
</dbReference>
<dbReference type="GO" id="GO:0000976">
    <property type="term" value="F:transcription cis-regulatory region binding"/>
    <property type="evidence" value="ECO:0007669"/>
    <property type="project" value="InterPro"/>
</dbReference>
<dbReference type="SUPFAM" id="SSF46689">
    <property type="entry name" value="Homeodomain-like"/>
    <property type="match status" value="1"/>
</dbReference>
<keyword evidence="7" id="KW-0539">Nucleus</keyword>
<keyword evidence="6" id="KW-0804">Transcription</keyword>
<keyword evidence="11" id="KW-1185">Reference proteome</keyword>
<accession>A0A067KF01</accession>
<organism evidence="10 11">
    <name type="scientific">Jatropha curcas</name>
    <name type="common">Barbados nut</name>
    <dbReference type="NCBI Taxonomy" id="180498"/>
    <lineage>
        <taxon>Eukaryota</taxon>
        <taxon>Viridiplantae</taxon>
        <taxon>Streptophyta</taxon>
        <taxon>Embryophyta</taxon>
        <taxon>Tracheophyta</taxon>
        <taxon>Spermatophyta</taxon>
        <taxon>Magnoliopsida</taxon>
        <taxon>eudicotyledons</taxon>
        <taxon>Gunneridae</taxon>
        <taxon>Pentapetalae</taxon>
        <taxon>rosids</taxon>
        <taxon>fabids</taxon>
        <taxon>Malpighiales</taxon>
        <taxon>Euphorbiaceae</taxon>
        <taxon>Crotonoideae</taxon>
        <taxon>Jatropheae</taxon>
        <taxon>Jatropha</taxon>
    </lineage>
</organism>
<keyword evidence="3 8" id="KW-0863">Zinc-finger</keyword>
<keyword evidence="4" id="KW-0862">Zinc</keyword>
<dbReference type="InterPro" id="IPR009057">
    <property type="entry name" value="Homeodomain-like_sf"/>
</dbReference>
<dbReference type="InterPro" id="IPR006447">
    <property type="entry name" value="Myb_dom_plants"/>
</dbReference>
<dbReference type="STRING" id="180498.A0A067KF01"/>
<evidence type="ECO:0000256" key="5">
    <source>
        <dbReference type="ARBA" id="ARBA00023015"/>
    </source>
</evidence>
<dbReference type="Gene3D" id="1.10.10.60">
    <property type="entry name" value="Homeodomain-like"/>
    <property type="match status" value="1"/>
</dbReference>
<protein>
    <recommendedName>
        <fullName evidence="9">GRF-type domain-containing protein</fullName>
    </recommendedName>
</protein>
<evidence type="ECO:0000256" key="1">
    <source>
        <dbReference type="ARBA" id="ARBA00004123"/>
    </source>
</evidence>
<evidence type="ECO:0000256" key="8">
    <source>
        <dbReference type="PROSITE-ProRule" id="PRU01343"/>
    </source>
</evidence>
<dbReference type="EMBL" id="KK914504">
    <property type="protein sequence ID" value="KDP34781.1"/>
    <property type="molecule type" value="Genomic_DNA"/>
</dbReference>
<comment type="subcellular location">
    <subcellularLocation>
        <location evidence="1">Nucleus</location>
    </subcellularLocation>
</comment>
<dbReference type="OrthoDB" id="551907at2759"/>
<dbReference type="Pfam" id="PF06839">
    <property type="entry name" value="Zn_ribbon_GRF"/>
    <property type="match status" value="1"/>
</dbReference>
<evidence type="ECO:0000256" key="4">
    <source>
        <dbReference type="ARBA" id="ARBA00022833"/>
    </source>
</evidence>
<reference evidence="10 11" key="1">
    <citation type="journal article" date="2014" name="PLoS ONE">
        <title>Global Analysis of Gene Expression Profiles in Physic Nut (Jatropha curcas L.) Seedlings Exposed to Salt Stress.</title>
        <authorList>
            <person name="Zhang L."/>
            <person name="Zhang C."/>
            <person name="Wu P."/>
            <person name="Chen Y."/>
            <person name="Li M."/>
            <person name="Jiang H."/>
            <person name="Wu G."/>
        </authorList>
    </citation>
    <scope>NUCLEOTIDE SEQUENCE [LARGE SCALE GENOMIC DNA]</scope>
    <source>
        <strain evidence="11">cv. GZQX0401</strain>
        <tissue evidence="10">Young leaves</tissue>
    </source>
</reference>
<dbReference type="InterPro" id="IPR044847">
    <property type="entry name" value="KAN_fam"/>
</dbReference>
<dbReference type="PROSITE" id="PS51999">
    <property type="entry name" value="ZF_GRF"/>
    <property type="match status" value="1"/>
</dbReference>
<feature type="domain" description="GRF-type" evidence="9">
    <location>
        <begin position="157"/>
        <end position="201"/>
    </location>
</feature>
<dbReference type="PANTHER" id="PTHR31496">
    <property type="entry name" value="TRANSCRIPTION FACTOR KAN2-RELATED"/>
    <property type="match status" value="1"/>
</dbReference>
<evidence type="ECO:0000256" key="3">
    <source>
        <dbReference type="ARBA" id="ARBA00022771"/>
    </source>
</evidence>
<dbReference type="AlphaFoldDB" id="A0A067KF01"/>
<dbReference type="InterPro" id="IPR010666">
    <property type="entry name" value="Znf_GRF"/>
</dbReference>
<gene>
    <name evidence="10" type="ORF">JCGZ_10561</name>
</gene>
<dbReference type="NCBIfam" id="TIGR01557">
    <property type="entry name" value="myb_SHAQKYF"/>
    <property type="match status" value="1"/>
</dbReference>
<keyword evidence="2" id="KW-0479">Metal-binding</keyword>